<organism evidence="1 2">
    <name type="scientific">Lusitaniella coriacea LEGE 07157</name>
    <dbReference type="NCBI Taxonomy" id="945747"/>
    <lineage>
        <taxon>Bacteria</taxon>
        <taxon>Bacillati</taxon>
        <taxon>Cyanobacteriota</taxon>
        <taxon>Cyanophyceae</taxon>
        <taxon>Spirulinales</taxon>
        <taxon>Lusitaniellaceae</taxon>
        <taxon>Lusitaniella</taxon>
    </lineage>
</organism>
<dbReference type="Proteomes" id="UP000654482">
    <property type="component" value="Unassembled WGS sequence"/>
</dbReference>
<comment type="caution">
    <text evidence="1">The sequence shown here is derived from an EMBL/GenBank/DDBJ whole genome shotgun (WGS) entry which is preliminary data.</text>
</comment>
<gene>
    <name evidence="1" type="ORF">IQ249_11315</name>
</gene>
<dbReference type="EMBL" id="JADEWZ010000015">
    <property type="protein sequence ID" value="MBE9116489.1"/>
    <property type="molecule type" value="Genomic_DNA"/>
</dbReference>
<evidence type="ECO:0000313" key="2">
    <source>
        <dbReference type="Proteomes" id="UP000654482"/>
    </source>
</evidence>
<keyword evidence="2" id="KW-1185">Reference proteome</keyword>
<reference evidence="1" key="1">
    <citation type="submission" date="2020-10" db="EMBL/GenBank/DDBJ databases">
        <authorList>
            <person name="Castelo-Branco R."/>
            <person name="Eusebio N."/>
            <person name="Adriana R."/>
            <person name="Vieira A."/>
            <person name="Brugerolle De Fraissinette N."/>
            <person name="Rezende De Castro R."/>
            <person name="Schneider M.P."/>
            <person name="Vasconcelos V."/>
            <person name="Leao P.N."/>
        </authorList>
    </citation>
    <scope>NUCLEOTIDE SEQUENCE</scope>
    <source>
        <strain evidence="1">LEGE 07157</strain>
    </source>
</reference>
<accession>A0A8J7DWP7</accession>
<dbReference type="RefSeq" id="WP_194029584.1">
    <property type="nucleotide sequence ID" value="NZ_JADEWZ010000015.1"/>
</dbReference>
<dbReference type="NCBIfam" id="TIGR02664">
    <property type="entry name" value="nitr_red_assoc"/>
    <property type="match status" value="1"/>
</dbReference>
<sequence length="152" mass="17421">MSEFFQFETDFVDSLRCIPMQVRLKLDTCGVKLKLTHWNQFSQSERQVLVVMPCETATEVEAYREFLQNLVAGYAGQPAAELPIDPHPPWLDATQIPGEVRVKAEECGVTIAREDWEALTPSQRFALIKLSRPSHENRNFLPALKEFQLIKC</sequence>
<dbReference type="InterPro" id="IPR013481">
    <property type="entry name" value="NarM"/>
</dbReference>
<dbReference type="AlphaFoldDB" id="A0A8J7DWP7"/>
<proteinExistence type="predicted"/>
<dbReference type="Pfam" id="PF09655">
    <property type="entry name" value="Nitr_red_assoc"/>
    <property type="match status" value="1"/>
</dbReference>
<protein>
    <submittedName>
        <fullName evidence="1">Nitrate reductase associated protein</fullName>
    </submittedName>
</protein>
<name>A0A8J7DWP7_9CYAN</name>
<evidence type="ECO:0000313" key="1">
    <source>
        <dbReference type="EMBL" id="MBE9116489.1"/>
    </source>
</evidence>